<gene>
    <name evidence="1" type="ORF">RRG08_049510</name>
</gene>
<reference evidence="1" key="1">
    <citation type="journal article" date="2023" name="G3 (Bethesda)">
        <title>A reference genome for the long-term kleptoplast-retaining sea slug Elysia crispata morphotype clarki.</title>
        <authorList>
            <person name="Eastman K.E."/>
            <person name="Pendleton A.L."/>
            <person name="Shaikh M.A."/>
            <person name="Suttiyut T."/>
            <person name="Ogas R."/>
            <person name="Tomko P."/>
            <person name="Gavelis G."/>
            <person name="Widhalm J.R."/>
            <person name="Wisecaver J.H."/>
        </authorList>
    </citation>
    <scope>NUCLEOTIDE SEQUENCE</scope>
    <source>
        <strain evidence="1">ECLA1</strain>
    </source>
</reference>
<dbReference type="Proteomes" id="UP001283361">
    <property type="component" value="Unassembled WGS sequence"/>
</dbReference>
<keyword evidence="2" id="KW-1185">Reference proteome</keyword>
<dbReference type="AlphaFoldDB" id="A0AAE1DEP7"/>
<organism evidence="1 2">
    <name type="scientific">Elysia crispata</name>
    <name type="common">lettuce slug</name>
    <dbReference type="NCBI Taxonomy" id="231223"/>
    <lineage>
        <taxon>Eukaryota</taxon>
        <taxon>Metazoa</taxon>
        <taxon>Spiralia</taxon>
        <taxon>Lophotrochozoa</taxon>
        <taxon>Mollusca</taxon>
        <taxon>Gastropoda</taxon>
        <taxon>Heterobranchia</taxon>
        <taxon>Euthyneura</taxon>
        <taxon>Panpulmonata</taxon>
        <taxon>Sacoglossa</taxon>
        <taxon>Placobranchoidea</taxon>
        <taxon>Plakobranchidae</taxon>
        <taxon>Elysia</taxon>
    </lineage>
</organism>
<protein>
    <submittedName>
        <fullName evidence="1">Uncharacterized protein</fullName>
    </submittedName>
</protein>
<dbReference type="EMBL" id="JAWDGP010004092">
    <property type="protein sequence ID" value="KAK3767954.1"/>
    <property type="molecule type" value="Genomic_DNA"/>
</dbReference>
<evidence type="ECO:0000313" key="1">
    <source>
        <dbReference type="EMBL" id="KAK3767954.1"/>
    </source>
</evidence>
<accession>A0AAE1DEP7</accession>
<sequence length="121" mass="13839">MIILAKPVVRDKIIILAEPVIRDKTIILAKPVVSREKIIVLAKPVVRDKTAAIAELIGRDKMIIIAEPVRSFYDYDYKRFDSERLRGSVVTLADLDPHAVKFSMFKILTRRLILKKPSDQL</sequence>
<name>A0AAE1DEP7_9GAST</name>
<comment type="caution">
    <text evidence="1">The sequence shown here is derived from an EMBL/GenBank/DDBJ whole genome shotgun (WGS) entry which is preliminary data.</text>
</comment>
<proteinExistence type="predicted"/>
<evidence type="ECO:0000313" key="2">
    <source>
        <dbReference type="Proteomes" id="UP001283361"/>
    </source>
</evidence>